<dbReference type="Gene3D" id="3.40.50.1820">
    <property type="entry name" value="alpha/beta hydrolase"/>
    <property type="match status" value="1"/>
</dbReference>
<dbReference type="SUPFAM" id="SSF53474">
    <property type="entry name" value="alpha/beta-Hydrolases"/>
    <property type="match status" value="1"/>
</dbReference>
<evidence type="ECO:0000256" key="1">
    <source>
        <dbReference type="ARBA" id="ARBA00010088"/>
    </source>
</evidence>
<name>A0ABY6Q0H9_9ACTN</name>
<dbReference type="InterPro" id="IPR016292">
    <property type="entry name" value="Epoxide_hydrolase"/>
</dbReference>
<gene>
    <name evidence="5" type="ORF">NEH16_30870</name>
</gene>
<dbReference type="GO" id="GO:0016787">
    <property type="term" value="F:hydrolase activity"/>
    <property type="evidence" value="ECO:0007669"/>
    <property type="project" value="UniProtKB-KW"/>
</dbReference>
<dbReference type="PRINTS" id="PR00412">
    <property type="entry name" value="EPOXHYDRLASE"/>
</dbReference>
<dbReference type="Proteomes" id="UP001164963">
    <property type="component" value="Chromosome"/>
</dbReference>
<protein>
    <submittedName>
        <fullName evidence="5">Epoxide hydrolase</fullName>
    </submittedName>
</protein>
<dbReference type="PANTHER" id="PTHR21661:SF35">
    <property type="entry name" value="EPOXIDE HYDROLASE"/>
    <property type="match status" value="1"/>
</dbReference>
<dbReference type="Pfam" id="PF06441">
    <property type="entry name" value="EHN"/>
    <property type="match status" value="1"/>
</dbReference>
<accession>A0ABY6Q0H9</accession>
<dbReference type="RefSeq" id="WP_265546394.1">
    <property type="nucleotide sequence ID" value="NZ_CP098740.1"/>
</dbReference>
<dbReference type="PANTHER" id="PTHR21661">
    <property type="entry name" value="EPOXIDE HYDROLASE 1-RELATED"/>
    <property type="match status" value="1"/>
</dbReference>
<keyword evidence="2" id="KW-0058">Aromatic hydrocarbons catabolism</keyword>
<dbReference type="EMBL" id="CP098740">
    <property type="protein sequence ID" value="UZK57911.1"/>
    <property type="molecule type" value="Genomic_DNA"/>
</dbReference>
<evidence type="ECO:0000313" key="5">
    <source>
        <dbReference type="EMBL" id="UZK57911.1"/>
    </source>
</evidence>
<dbReference type="InterPro" id="IPR000639">
    <property type="entry name" value="Epox_hydrolase-like"/>
</dbReference>
<proteinExistence type="inferred from homology"/>
<evidence type="ECO:0000313" key="6">
    <source>
        <dbReference type="Proteomes" id="UP001164963"/>
    </source>
</evidence>
<sequence length="394" mass="43931">MSRPTDDVYAFTSRTTDAELDDLRARLSAARLPETETVDRAAPGPRRWDQGVPLSDLVDVVRYWRTGYDWRWFEERLHAIGQYRTTIDGLGIHFLHRRSPRTDATPLLLTHGWPGSIAEFVDVVDELADPKNANAPAFHIVAPSLPGFGYSDKPVTTGWGVGKIATAWVELMRRLGYERFAAHGGDWGGVITTVLGGRFPAQVLGIHTTLAQAPAGLTTEGLTPAERQWAEETRDFWQHRSAYAKQQATRPQTIGYSLVDSPVGLLAWILDKFAEWTDTGDSPFETVSIDRILDDVTLYWLTRTGASAGRIYYESHGGVNALDPDLRVDVPSAITIYPSDIEKCPRPWAQQRYQRIVRWTTPEAGGHFPSLEVPEYFVKDLQAGMTAVLAANGR</sequence>
<keyword evidence="6" id="KW-1185">Reference proteome</keyword>
<feature type="domain" description="Epoxide hydrolase N-terminal" evidence="4">
    <location>
        <begin position="10"/>
        <end position="120"/>
    </location>
</feature>
<evidence type="ECO:0000256" key="3">
    <source>
        <dbReference type="ARBA" id="ARBA00022801"/>
    </source>
</evidence>
<dbReference type="PIRSF" id="PIRSF001112">
    <property type="entry name" value="Epoxide_hydrolase"/>
    <property type="match status" value="1"/>
</dbReference>
<comment type="similarity">
    <text evidence="1">Belongs to the peptidase S33 family.</text>
</comment>
<keyword evidence="3 5" id="KW-0378">Hydrolase</keyword>
<dbReference type="InterPro" id="IPR029058">
    <property type="entry name" value="AB_hydrolase_fold"/>
</dbReference>
<organism evidence="5 6">
    <name type="scientific">Streptomyces drozdowiczii</name>
    <dbReference type="NCBI Taxonomy" id="202862"/>
    <lineage>
        <taxon>Bacteria</taxon>
        <taxon>Bacillati</taxon>
        <taxon>Actinomycetota</taxon>
        <taxon>Actinomycetes</taxon>
        <taxon>Kitasatosporales</taxon>
        <taxon>Streptomycetaceae</taxon>
        <taxon>Streptomyces</taxon>
    </lineage>
</organism>
<reference evidence="5" key="1">
    <citation type="journal article" date="2022" name="Front. Microbiol.">
        <title>Mirubactin C rescues the lethal effect of cell wall biosynthesis mutations in Bacillus subtilis.</title>
        <authorList>
            <person name="Kepplinger B."/>
            <person name="Wen X."/>
            <person name="Tyler A.R."/>
            <person name="Kim B.Y."/>
            <person name="Brown J."/>
            <person name="Banks P."/>
            <person name="Dashti Y."/>
            <person name="Mackenzie E.S."/>
            <person name="Wills C."/>
            <person name="Kawai Y."/>
            <person name="Waldron K.J."/>
            <person name="Allenby N.E.E."/>
            <person name="Wu L.J."/>
            <person name="Hall M.J."/>
            <person name="Errington J."/>
        </authorList>
    </citation>
    <scope>NUCLEOTIDE SEQUENCE</scope>
    <source>
        <strain evidence="5">MDA8-470</strain>
    </source>
</reference>
<evidence type="ECO:0000256" key="2">
    <source>
        <dbReference type="ARBA" id="ARBA00022797"/>
    </source>
</evidence>
<evidence type="ECO:0000259" key="4">
    <source>
        <dbReference type="Pfam" id="PF06441"/>
    </source>
</evidence>
<dbReference type="InterPro" id="IPR010497">
    <property type="entry name" value="Epoxide_hydro_N"/>
</dbReference>